<dbReference type="PANTHER" id="PTHR37962:SF2">
    <property type="entry name" value="MALE STERILE (3) 76CA"/>
    <property type="match status" value="1"/>
</dbReference>
<reference evidence="2" key="1">
    <citation type="submission" date="2022-11" db="UniProtKB">
        <authorList>
            <consortium name="WormBaseParasite"/>
        </authorList>
    </citation>
    <scope>IDENTIFICATION</scope>
</reference>
<accession>A0A914E947</accession>
<keyword evidence="1" id="KW-1185">Reference proteome</keyword>
<dbReference type="PANTHER" id="PTHR37962">
    <property type="entry name" value="MALE STERILE (3) 76CA"/>
    <property type="match status" value="1"/>
</dbReference>
<evidence type="ECO:0000313" key="2">
    <source>
        <dbReference type="WBParaSite" id="ACRNAN_scaffold6185.g27852.t1"/>
    </source>
</evidence>
<dbReference type="AlphaFoldDB" id="A0A914E947"/>
<proteinExistence type="predicted"/>
<evidence type="ECO:0000313" key="1">
    <source>
        <dbReference type="Proteomes" id="UP000887540"/>
    </source>
</evidence>
<dbReference type="Proteomes" id="UP000887540">
    <property type="component" value="Unplaced"/>
</dbReference>
<protein>
    <submittedName>
        <fullName evidence="2">Uncharacterized protein</fullName>
    </submittedName>
</protein>
<organism evidence="1 2">
    <name type="scientific">Acrobeloides nanus</name>
    <dbReference type="NCBI Taxonomy" id="290746"/>
    <lineage>
        <taxon>Eukaryota</taxon>
        <taxon>Metazoa</taxon>
        <taxon>Ecdysozoa</taxon>
        <taxon>Nematoda</taxon>
        <taxon>Chromadorea</taxon>
        <taxon>Rhabditida</taxon>
        <taxon>Tylenchina</taxon>
        <taxon>Cephalobomorpha</taxon>
        <taxon>Cephaloboidea</taxon>
        <taxon>Cephalobidae</taxon>
        <taxon>Acrobeloides</taxon>
    </lineage>
</organism>
<sequence>MFSSTSTSMITIPQLNDDQWEDVEFETPDQFVEHNREKLGIPAFLRINECRKRILHWILPTNLSQDSLLKRERVNKSRACALICVKLAEYLMQFGIMLPEILFNKKGKNTEEKIFNIMGYPLPPRFLNAYVKAIVDGNKVYNKRPTESGFGVEEALTLMGSGMVLVQRSKRAYAGKLHGYMRQAIDIIHKDEKLSRLKQVFFLLGSVSHCILVIYQPWNKTIAYVDSSGHHDDGGTFVMCRESQLVYFCRAMILRMHMQRDSFCLYWIARKEKDSILPTPLLFSLAKKSSRQYVIN</sequence>
<dbReference type="WBParaSite" id="ACRNAN_scaffold6185.g27852.t1">
    <property type="protein sequence ID" value="ACRNAN_scaffold6185.g27852.t1"/>
    <property type="gene ID" value="ACRNAN_scaffold6185.g27852"/>
</dbReference>
<name>A0A914E947_9BILA</name>